<proteinExistence type="predicted"/>
<name>A0A7C2ZQQ4_9CREN</name>
<gene>
    <name evidence="1" type="ORF">ENO39_02595</name>
    <name evidence="2" type="ORF">IOK49_00420</name>
</gene>
<dbReference type="RefSeq" id="WP_148683737.1">
    <property type="nucleotide sequence ID" value="NZ_DSFH01000039.1"/>
</dbReference>
<reference evidence="1" key="1">
    <citation type="journal article" date="2020" name="mSystems">
        <title>Genome- and Community-Level Interaction Insights into Carbon Utilization and Element Cycling Functions of Hydrothermarchaeota in Hydrothermal Sediment.</title>
        <authorList>
            <person name="Zhou Z."/>
            <person name="Liu Y."/>
            <person name="Xu W."/>
            <person name="Pan J."/>
            <person name="Luo Z.H."/>
            <person name="Li M."/>
        </authorList>
    </citation>
    <scope>NUCLEOTIDE SEQUENCE [LARGE SCALE GENOMIC DNA]</scope>
    <source>
        <strain evidence="1">SpSt-1261</strain>
    </source>
</reference>
<reference evidence="2" key="2">
    <citation type="submission" date="2020-10" db="EMBL/GenBank/DDBJ databases">
        <title>Fervidococcus fontis strain 3639Fd - the first crenarchaeon capable of growth on lipids.</title>
        <authorList>
            <person name="Kochetkova T.V."/>
            <person name="Elcheninov A.G."/>
            <person name="Toschakov S.V."/>
            <person name="Kublanov I.V."/>
        </authorList>
    </citation>
    <scope>NUCLEOTIDE SEQUENCE</scope>
    <source>
        <strain evidence="2">3639Fd</strain>
    </source>
</reference>
<dbReference type="GeneID" id="12450286"/>
<organism evidence="1">
    <name type="scientific">Fervidicoccus fontis</name>
    <dbReference type="NCBI Taxonomy" id="683846"/>
    <lineage>
        <taxon>Archaea</taxon>
        <taxon>Thermoproteota</taxon>
        <taxon>Thermoprotei</taxon>
        <taxon>Fervidicoccales</taxon>
        <taxon>Fervidicoccaceae</taxon>
        <taxon>Fervidicoccus</taxon>
    </lineage>
</organism>
<dbReference type="AlphaFoldDB" id="A0A7C2ZQQ4"/>
<evidence type="ECO:0000313" key="1">
    <source>
        <dbReference type="EMBL" id="HEW63932.1"/>
    </source>
</evidence>
<dbReference type="Proteomes" id="UP000886076">
    <property type="component" value="Unassembled WGS sequence"/>
</dbReference>
<accession>A0A7C2ZQQ4</accession>
<evidence type="ECO:0000313" key="2">
    <source>
        <dbReference type="EMBL" id="MBE9390554.1"/>
    </source>
</evidence>
<comment type="caution">
    <text evidence="1">The sequence shown here is derived from an EMBL/GenBank/DDBJ whole genome shotgun (WGS) entry which is preliminary data.</text>
</comment>
<protein>
    <submittedName>
        <fullName evidence="1">Uncharacterized protein</fullName>
    </submittedName>
</protein>
<dbReference type="EMBL" id="JADEZV010000001">
    <property type="protein sequence ID" value="MBE9390554.1"/>
    <property type="molecule type" value="Genomic_DNA"/>
</dbReference>
<dbReference type="EMBL" id="DSFH01000039">
    <property type="protein sequence ID" value="HEW63932.1"/>
    <property type="molecule type" value="Genomic_DNA"/>
</dbReference>
<dbReference type="Proteomes" id="UP000652307">
    <property type="component" value="Unassembled WGS sequence"/>
</dbReference>
<sequence length="232" mass="26712">MKSILEKIGTKLRLVVISHYSLESSLLLAQSVCNIYKSEGVEVFAVEISPINRNIIEKYIQANCNQASINIIPPHSIEELQMKKNNTNVPIIIFSIGENLDDYINDFLRLKRNVRLLFTHVSKGINRIFGMNILRLEKDYSGFYIKYGGLKKYLKYKNGKLLEADEGESYFLEKAYKVLLDSMLEFGEITLEDATNVLMGRLKISKNEAKKLLYELIKRKKLEFKGGILHIN</sequence>